<evidence type="ECO:0000256" key="1">
    <source>
        <dbReference type="SAM" id="Coils"/>
    </source>
</evidence>
<dbReference type="EMBL" id="UGPP01000001">
    <property type="protein sequence ID" value="STY71108.1"/>
    <property type="molecule type" value="Genomic_DNA"/>
</dbReference>
<evidence type="ECO:0000313" key="3">
    <source>
        <dbReference type="Proteomes" id="UP000255234"/>
    </source>
</evidence>
<gene>
    <name evidence="2" type="ORF">NCTC10571_01260</name>
</gene>
<accession>A0A378NYM9</accession>
<proteinExistence type="predicted"/>
<feature type="coiled-coil region" evidence="1">
    <location>
        <begin position="61"/>
        <end position="88"/>
    </location>
</feature>
<protein>
    <submittedName>
        <fullName evidence="2">Uncharacterized protein</fullName>
    </submittedName>
</protein>
<sequence length="107" mass="12824">MLQLKRITCPTDFMKCKASGEILMYGDFYYQDMDDPSIIIGARYYNNMKKQRKENQFDYTILNNAKSQKEYQDQLQKAEQEYLQSTMLNMPILGQEAENYQKEYDNK</sequence>
<name>A0A378NYM9_9FIRM</name>
<dbReference type="RefSeq" id="WP_115151483.1">
    <property type="nucleotide sequence ID" value="NZ_UGPP01000001.1"/>
</dbReference>
<dbReference type="AlphaFoldDB" id="A0A378NYM9"/>
<organism evidence="2 3">
    <name type="scientific">Megamonas hypermegale</name>
    <dbReference type="NCBI Taxonomy" id="158847"/>
    <lineage>
        <taxon>Bacteria</taxon>
        <taxon>Bacillati</taxon>
        <taxon>Bacillota</taxon>
        <taxon>Negativicutes</taxon>
        <taxon>Selenomonadales</taxon>
        <taxon>Selenomonadaceae</taxon>
        <taxon>Megamonas</taxon>
    </lineage>
</organism>
<keyword evidence="1" id="KW-0175">Coiled coil</keyword>
<dbReference type="Proteomes" id="UP000255234">
    <property type="component" value="Unassembled WGS sequence"/>
</dbReference>
<evidence type="ECO:0000313" key="2">
    <source>
        <dbReference type="EMBL" id="STY71108.1"/>
    </source>
</evidence>
<reference evidence="2 3" key="1">
    <citation type="submission" date="2018-06" db="EMBL/GenBank/DDBJ databases">
        <authorList>
            <consortium name="Pathogen Informatics"/>
            <person name="Doyle S."/>
        </authorList>
    </citation>
    <scope>NUCLEOTIDE SEQUENCE [LARGE SCALE GENOMIC DNA]</scope>
    <source>
        <strain evidence="2 3">NCTC10571</strain>
    </source>
</reference>